<accession>A0A3F2RRE2</accession>
<dbReference type="GO" id="GO:0005886">
    <property type="term" value="C:plasma membrane"/>
    <property type="evidence" value="ECO:0007669"/>
    <property type="project" value="UniProtKB-SubCell"/>
</dbReference>
<evidence type="ECO:0000313" key="15">
    <source>
        <dbReference type="Proteomes" id="UP000277300"/>
    </source>
</evidence>
<dbReference type="FunFam" id="1.20.1280.290:FF:000007">
    <property type="entry name" value="Bidirectional sugar transporter SWEET7"/>
    <property type="match status" value="1"/>
</dbReference>
<evidence type="ECO:0000256" key="6">
    <source>
        <dbReference type="ARBA" id="ARBA00022475"/>
    </source>
</evidence>
<comment type="caution">
    <text evidence="14">The sequence shown here is derived from an EMBL/GenBank/DDBJ whole genome shotgun (WGS) entry which is preliminary data.</text>
</comment>
<dbReference type="Gene3D" id="1.20.1280.290">
    <property type="match status" value="2"/>
</dbReference>
<feature type="transmembrane region" description="Helical" evidence="13">
    <location>
        <begin position="65"/>
        <end position="86"/>
    </location>
</feature>
<dbReference type="GO" id="GO:0000139">
    <property type="term" value="C:Golgi membrane"/>
    <property type="evidence" value="ECO:0007669"/>
    <property type="project" value="UniProtKB-SubCell"/>
</dbReference>
<feature type="transmembrane region" description="Helical" evidence="13">
    <location>
        <begin position="39"/>
        <end position="59"/>
    </location>
</feature>
<evidence type="ECO:0000256" key="2">
    <source>
        <dbReference type="ARBA" id="ARBA00004653"/>
    </source>
</evidence>
<organism evidence="14 15">
    <name type="scientific">Phytophthora kernoviae</name>
    <dbReference type="NCBI Taxonomy" id="325452"/>
    <lineage>
        <taxon>Eukaryota</taxon>
        <taxon>Sar</taxon>
        <taxon>Stramenopiles</taxon>
        <taxon>Oomycota</taxon>
        <taxon>Peronosporomycetes</taxon>
        <taxon>Peronosporales</taxon>
        <taxon>Peronosporaceae</taxon>
        <taxon>Phytophthora</taxon>
    </lineage>
</organism>
<comment type="similarity">
    <text evidence="3">Belongs to the SWEET sugar transporter family.</text>
</comment>
<keyword evidence="11" id="KW-0333">Golgi apparatus</keyword>
<dbReference type="FunFam" id="1.20.1280.290:FF:000004">
    <property type="entry name" value="Sugar transporter SWEET"/>
    <property type="match status" value="1"/>
</dbReference>
<proteinExistence type="inferred from homology"/>
<keyword evidence="5" id="KW-0813">Transport</keyword>
<dbReference type="AlphaFoldDB" id="A0A3F2RRE2"/>
<dbReference type="Pfam" id="PF03083">
    <property type="entry name" value="MtN3_slv"/>
    <property type="match status" value="2"/>
</dbReference>
<evidence type="ECO:0000256" key="10">
    <source>
        <dbReference type="ARBA" id="ARBA00022989"/>
    </source>
</evidence>
<feature type="transmembrane region" description="Helical" evidence="13">
    <location>
        <begin position="98"/>
        <end position="121"/>
    </location>
</feature>
<evidence type="ECO:0000256" key="1">
    <source>
        <dbReference type="ARBA" id="ARBA00004651"/>
    </source>
</evidence>
<evidence type="ECO:0000256" key="12">
    <source>
        <dbReference type="ARBA" id="ARBA00023136"/>
    </source>
</evidence>
<name>A0A3F2RRE2_9STRA</name>
<dbReference type="PANTHER" id="PTHR10791">
    <property type="entry name" value="RAG1-ACTIVATING PROTEIN 1"/>
    <property type="match status" value="1"/>
</dbReference>
<keyword evidence="10 13" id="KW-1133">Transmembrane helix</keyword>
<sequence length="592" mass="60077">MTVLLESLRVLTTCSSVLLNVSPWPEFARINRQRTPGPLTVLPVVMLFCNSFLWTMYGFMVGQLFPLFATCFMGQCTCIGFILIYYRWSPDRPAVRRLCLKAGSIMAMAMLYVILGAHGFTHQSRNQVVTTLGFMCITVNICLYASPLDTMKRVVQTKSAASLPISLCTVNLLNGLLWVAFGLTEDDYFVLTPNAIGSVLSTVQVALYFMYCSTEESRREEAEIQAAAAALETMSKASNVVKPSHSYGSLGAIPHTCHSVVDEHHRKFTLHQNLLLNLSQYELLEDVGVGIGVDVGATVVGAGVMTGAAVVAMGAGYSVSGRDVTGQGVVTAGASVVSGSEVTGQGVVTAGVVVTGAAVVSGSEVTGQGVVTAGASVVSGSEVTGHGVVTAGVVVTGASVVSGSEVTGQGVVTAGASVVSGSEVTGHGVVTAGVVVTGASVVSGSEVTGQGVVTAGASVVSGSEVTGHGVVTAGVVVTGASVVSGSEVTGQGVIVLDAPVPSDAVVSGSDVTGHGVVFDSEASGLSVSGNEVTGHGVAKLDPTVSGNAVTGHGVVVDPDASGETSRGTVSSRSTCCFLSNLPMGTHSPMYLR</sequence>
<evidence type="ECO:0000256" key="13">
    <source>
        <dbReference type="SAM" id="Phobius"/>
    </source>
</evidence>
<dbReference type="InterPro" id="IPR047664">
    <property type="entry name" value="SWEET"/>
</dbReference>
<feature type="transmembrane region" description="Helical" evidence="13">
    <location>
        <begin position="127"/>
        <end position="148"/>
    </location>
</feature>
<evidence type="ECO:0000256" key="8">
    <source>
        <dbReference type="ARBA" id="ARBA00022692"/>
    </source>
</evidence>
<dbReference type="Proteomes" id="UP000277300">
    <property type="component" value="Unassembled WGS sequence"/>
</dbReference>
<protein>
    <recommendedName>
        <fullName evidence="4">Sugar transporter SWEET1</fullName>
    </recommendedName>
</protein>
<gene>
    <name evidence="14" type="ORF">BBP00_00005199</name>
</gene>
<evidence type="ECO:0000256" key="11">
    <source>
        <dbReference type="ARBA" id="ARBA00023034"/>
    </source>
</evidence>
<dbReference type="GO" id="GO:0051119">
    <property type="term" value="F:sugar transmembrane transporter activity"/>
    <property type="evidence" value="ECO:0007669"/>
    <property type="project" value="InterPro"/>
</dbReference>
<feature type="transmembrane region" description="Helical" evidence="13">
    <location>
        <begin position="160"/>
        <end position="182"/>
    </location>
</feature>
<dbReference type="InterPro" id="IPR004316">
    <property type="entry name" value="SWEET_rpt"/>
</dbReference>
<evidence type="ECO:0000256" key="9">
    <source>
        <dbReference type="ARBA" id="ARBA00022737"/>
    </source>
</evidence>
<evidence type="ECO:0000256" key="5">
    <source>
        <dbReference type="ARBA" id="ARBA00022448"/>
    </source>
</evidence>
<dbReference type="OrthoDB" id="409725at2759"/>
<evidence type="ECO:0000256" key="7">
    <source>
        <dbReference type="ARBA" id="ARBA00022597"/>
    </source>
</evidence>
<dbReference type="EMBL" id="MBDO02000145">
    <property type="protein sequence ID" value="RLN61736.1"/>
    <property type="molecule type" value="Genomic_DNA"/>
</dbReference>
<keyword evidence="12 13" id="KW-0472">Membrane</keyword>
<keyword evidence="8 13" id="KW-0812">Transmembrane</keyword>
<evidence type="ECO:0000256" key="3">
    <source>
        <dbReference type="ARBA" id="ARBA00007809"/>
    </source>
</evidence>
<keyword evidence="7" id="KW-0762">Sugar transport</keyword>
<reference evidence="14 15" key="1">
    <citation type="submission" date="2018-07" db="EMBL/GenBank/DDBJ databases">
        <title>Genome sequencing of oomycete isolates from Chile give support for New Zealand origin for Phytophthora kernoviae and make available the first Nothophytophthora sp. genome.</title>
        <authorList>
            <person name="Studholme D.J."/>
            <person name="Sanfuentes E."/>
            <person name="Panda P."/>
            <person name="Hill R."/>
            <person name="Sambles C."/>
            <person name="Grant M."/>
            <person name="Williams N.M."/>
            <person name="Mcdougal R.L."/>
        </authorList>
    </citation>
    <scope>NUCLEOTIDE SEQUENCE [LARGE SCALE GENOMIC DNA]</scope>
    <source>
        <strain evidence="14">Chile6</strain>
    </source>
</reference>
<keyword evidence="6" id="KW-1003">Cell membrane</keyword>
<comment type="subcellular location">
    <subcellularLocation>
        <location evidence="1">Cell membrane</location>
        <topology evidence="1">Multi-pass membrane protein</topology>
    </subcellularLocation>
    <subcellularLocation>
        <location evidence="2">Golgi apparatus membrane</location>
        <topology evidence="2">Multi-pass membrane protein</topology>
    </subcellularLocation>
</comment>
<evidence type="ECO:0000313" key="14">
    <source>
        <dbReference type="EMBL" id="RLN61736.1"/>
    </source>
</evidence>
<evidence type="ECO:0000256" key="4">
    <source>
        <dbReference type="ARBA" id="ARBA00021741"/>
    </source>
</evidence>
<dbReference type="PANTHER" id="PTHR10791:SF30">
    <property type="entry name" value="SUGAR TRANSPORTER SWEET1"/>
    <property type="match status" value="1"/>
</dbReference>
<keyword evidence="9" id="KW-0677">Repeat</keyword>